<proteinExistence type="predicted"/>
<evidence type="ECO:0000313" key="2">
    <source>
        <dbReference type="Proteomes" id="UP000824205"/>
    </source>
</evidence>
<protein>
    <submittedName>
        <fullName evidence="1">DUF523 domain-containing protein</fullName>
    </submittedName>
</protein>
<gene>
    <name evidence="1" type="ORF">IAA48_04280</name>
</gene>
<name>A0A9D1UFR0_9FIRM</name>
<dbReference type="Proteomes" id="UP000824205">
    <property type="component" value="Unassembled WGS sequence"/>
</dbReference>
<reference evidence="1" key="2">
    <citation type="submission" date="2021-04" db="EMBL/GenBank/DDBJ databases">
        <authorList>
            <person name="Gilroy R."/>
        </authorList>
    </citation>
    <scope>NUCLEOTIDE SEQUENCE</scope>
    <source>
        <strain evidence="1">421</strain>
    </source>
</reference>
<dbReference type="InterPro" id="IPR007553">
    <property type="entry name" value="2-thiour_desulf"/>
</dbReference>
<dbReference type="Pfam" id="PF04463">
    <property type="entry name" value="2-thiour_desulf"/>
    <property type="match status" value="1"/>
</dbReference>
<sequence>MANAADICKQRAKYTTLSNEEDGVAVAVEKYALGKKPRLLVSACLLGENCKYNGGNNQNDAVTDLKNDFKIVAVCPECFGGLPIPRVPSEIINGRAVSKNGEDLHAQFEKGARKTLYIAEESGAKYAVLKERSPSCGKDVIYDGSFTGALTEGNGITADLLIKSGIRVFGESEIKKLLDEAEI</sequence>
<dbReference type="AlphaFoldDB" id="A0A9D1UFR0"/>
<dbReference type="PANTHER" id="PTHR30087">
    <property type="entry name" value="INNER MEMBRANE PROTEIN"/>
    <property type="match status" value="1"/>
</dbReference>
<organism evidence="1 2">
    <name type="scientific">Candidatus Eubacterium faecipullorum</name>
    <dbReference type="NCBI Taxonomy" id="2838571"/>
    <lineage>
        <taxon>Bacteria</taxon>
        <taxon>Bacillati</taxon>
        <taxon>Bacillota</taxon>
        <taxon>Clostridia</taxon>
        <taxon>Eubacteriales</taxon>
        <taxon>Eubacteriaceae</taxon>
        <taxon>Eubacterium</taxon>
    </lineage>
</organism>
<evidence type="ECO:0000313" key="1">
    <source>
        <dbReference type="EMBL" id="HIW85693.1"/>
    </source>
</evidence>
<accession>A0A9D1UFR0</accession>
<dbReference type="SUPFAM" id="SSF56784">
    <property type="entry name" value="HAD-like"/>
    <property type="match status" value="1"/>
</dbReference>
<comment type="caution">
    <text evidence="1">The sequence shown here is derived from an EMBL/GenBank/DDBJ whole genome shotgun (WGS) entry which is preliminary data.</text>
</comment>
<dbReference type="PANTHER" id="PTHR30087:SF1">
    <property type="entry name" value="HYPOTHETICAL CYTOSOLIC PROTEIN"/>
    <property type="match status" value="1"/>
</dbReference>
<dbReference type="EMBL" id="DXGE01000018">
    <property type="protein sequence ID" value="HIW85693.1"/>
    <property type="molecule type" value="Genomic_DNA"/>
</dbReference>
<dbReference type="InterPro" id="IPR036412">
    <property type="entry name" value="HAD-like_sf"/>
</dbReference>
<reference evidence="1" key="1">
    <citation type="journal article" date="2021" name="PeerJ">
        <title>Extensive microbial diversity within the chicken gut microbiome revealed by metagenomics and culture.</title>
        <authorList>
            <person name="Gilroy R."/>
            <person name="Ravi A."/>
            <person name="Getino M."/>
            <person name="Pursley I."/>
            <person name="Horton D.L."/>
            <person name="Alikhan N.F."/>
            <person name="Baker D."/>
            <person name="Gharbi K."/>
            <person name="Hall N."/>
            <person name="Watson M."/>
            <person name="Adriaenssens E.M."/>
            <person name="Foster-Nyarko E."/>
            <person name="Jarju S."/>
            <person name="Secka A."/>
            <person name="Antonio M."/>
            <person name="Oren A."/>
            <person name="Chaudhuri R.R."/>
            <person name="La Ragione R."/>
            <person name="Hildebrand F."/>
            <person name="Pallen M.J."/>
        </authorList>
    </citation>
    <scope>NUCLEOTIDE SEQUENCE</scope>
    <source>
        <strain evidence="1">421</strain>
    </source>
</reference>